<comment type="function">
    <text evidence="6">Acts as a component of the CCR4-NOT core complex, which in the nucleus seems to be a general transcription factor, and in the cytoplasm the major mRNA deadenylase involved in mRNA turnover. The NOT protein subcomplex negatively regulates the basal and activated transcription of many genes. Preferentially affects TC-type TATA element-dependent transcription. Could directly or indirectly inhibit component(s) of the general transcription machinery.</text>
</comment>
<accession>A0A2G4ST87</accession>
<proteinExistence type="predicted"/>
<dbReference type="GO" id="GO:0060090">
    <property type="term" value="F:molecular adaptor activity"/>
    <property type="evidence" value="ECO:0007669"/>
    <property type="project" value="TreeGrafter"/>
</dbReference>
<feature type="domain" description="CCR4-NOT transcription complex subunit 1 HEAT repeat" evidence="13">
    <location>
        <begin position="241"/>
        <end position="383"/>
    </location>
</feature>
<dbReference type="RefSeq" id="XP_023465687.1">
    <property type="nucleotide sequence ID" value="XM_023608821.1"/>
</dbReference>
<evidence type="ECO:0000256" key="7">
    <source>
        <dbReference type="ARBA" id="ARBA00074459"/>
    </source>
</evidence>
<dbReference type="Gene3D" id="1.25.40.180">
    <property type="match status" value="1"/>
</dbReference>
<protein>
    <recommendedName>
        <fullName evidence="7">General negative regulator of transcription subunit 1</fullName>
    </recommendedName>
</protein>
<dbReference type="InterPro" id="IPR038535">
    <property type="entry name" value="CNOT1_TTP_bind_sf"/>
</dbReference>
<feature type="region of interest" description="Disordered" evidence="8">
    <location>
        <begin position="1121"/>
        <end position="1162"/>
    </location>
</feature>
<evidence type="ECO:0000259" key="9">
    <source>
        <dbReference type="Pfam" id="PF04054"/>
    </source>
</evidence>
<dbReference type="Gene3D" id="1.25.40.800">
    <property type="match status" value="1"/>
</dbReference>
<dbReference type="Gene3D" id="1.25.40.790">
    <property type="match status" value="1"/>
</dbReference>
<dbReference type="Pfam" id="PF16417">
    <property type="entry name" value="CNOT1_TTP_bind"/>
    <property type="match status" value="1"/>
</dbReference>
<dbReference type="GO" id="GO:0000932">
    <property type="term" value="C:P-body"/>
    <property type="evidence" value="ECO:0007669"/>
    <property type="project" value="TreeGrafter"/>
</dbReference>
<feature type="domain" description="CCR4-NOT transcription complex subunit 1" evidence="10">
    <location>
        <begin position="928"/>
        <end position="1069"/>
    </location>
</feature>
<dbReference type="FunFam" id="1.25.40.180:FF:000012">
    <property type="entry name" value="Ccr4-Not transcription complex subunit"/>
    <property type="match status" value="1"/>
</dbReference>
<dbReference type="STRING" id="1340429.A0A2G4ST87"/>
<name>A0A2G4ST87_RHIZD</name>
<keyword evidence="5" id="KW-0539">Nucleus</keyword>
<evidence type="ECO:0000256" key="6">
    <source>
        <dbReference type="ARBA" id="ARBA00059181"/>
    </source>
</evidence>
<dbReference type="InterPro" id="IPR040398">
    <property type="entry name" value="Not1"/>
</dbReference>
<evidence type="ECO:0000259" key="12">
    <source>
        <dbReference type="Pfam" id="PF16417"/>
    </source>
</evidence>
<dbReference type="InterPro" id="IPR032191">
    <property type="entry name" value="CNOT1_CAF1_bind"/>
</dbReference>
<organism evidence="15 16">
    <name type="scientific">Rhizopus microsporus ATCC 52813</name>
    <dbReference type="NCBI Taxonomy" id="1340429"/>
    <lineage>
        <taxon>Eukaryota</taxon>
        <taxon>Fungi</taxon>
        <taxon>Fungi incertae sedis</taxon>
        <taxon>Mucoromycota</taxon>
        <taxon>Mucoromycotina</taxon>
        <taxon>Mucoromycetes</taxon>
        <taxon>Mucorales</taxon>
        <taxon>Mucorineae</taxon>
        <taxon>Rhizopodaceae</taxon>
        <taxon>Rhizopus</taxon>
    </lineage>
</organism>
<dbReference type="GO" id="GO:0030015">
    <property type="term" value="C:CCR4-NOT core complex"/>
    <property type="evidence" value="ECO:0007669"/>
    <property type="project" value="InterPro"/>
</dbReference>
<evidence type="ECO:0000259" key="10">
    <source>
        <dbReference type="Pfam" id="PF12842"/>
    </source>
</evidence>
<feature type="domain" description="CCR4-NOT transcription complex subunit 1-like NOT1 connector" evidence="14">
    <location>
        <begin position="1185"/>
        <end position="1369"/>
    </location>
</feature>
<dbReference type="GO" id="GO:0017148">
    <property type="term" value="P:negative regulation of translation"/>
    <property type="evidence" value="ECO:0007669"/>
    <property type="project" value="InterPro"/>
</dbReference>
<dbReference type="EMBL" id="KZ303850">
    <property type="protein sequence ID" value="PHZ11979.1"/>
    <property type="molecule type" value="Genomic_DNA"/>
</dbReference>
<dbReference type="InterPro" id="IPR032194">
    <property type="entry name" value="CNOT1_HEAT"/>
</dbReference>
<evidence type="ECO:0000259" key="13">
    <source>
        <dbReference type="Pfam" id="PF16418"/>
    </source>
</evidence>
<dbReference type="GO" id="GO:0000289">
    <property type="term" value="P:nuclear-transcribed mRNA poly(A) tail shortening"/>
    <property type="evidence" value="ECO:0007669"/>
    <property type="project" value="UniProtKB-ARBA"/>
</dbReference>
<dbReference type="PANTHER" id="PTHR13162">
    <property type="entry name" value="CCR4-NOT TRANSCRIPTION COMPLEX"/>
    <property type="match status" value="1"/>
</dbReference>
<keyword evidence="4" id="KW-0804">Transcription</keyword>
<dbReference type="Pfam" id="PF16418">
    <property type="entry name" value="CNOT1_HEAT"/>
    <property type="match status" value="1"/>
</dbReference>
<gene>
    <name evidence="15" type="ORF">RHIMIDRAFT_237796</name>
</gene>
<feature type="compositionally biased region" description="Polar residues" evidence="8">
    <location>
        <begin position="876"/>
        <end position="899"/>
    </location>
</feature>
<comment type="subcellular location">
    <subcellularLocation>
        <location evidence="1">Nucleus</location>
    </subcellularLocation>
</comment>
<sequence>MSNNLASDSLLLGKTLFEKGYSCLFTLDNAMQVMENVSIQEDSVSKALALIIRTHSMPQLATKEAQTWNMENFVAAALKKNPNLNWTVVLAKLDQAEFMVFDPIGFKLLVLSWRCHKRDEPFPVSVFFQPWANVRAQLSALYHMVYAPTDLLDLNKTVTKKVIPEDLITALPVSMRQAASQLAIQQLNCLDLLDAIMSLVGTAATDDIKVLMDRLAIQAPELLMIGLAQIQPIKNELHRALFPKLLNIFLIGHVNSPFVIRCLWHVQPNLLLEGFFEMYKKDPTLISRIFDISQEAKIVVNVLKADLPFFTLDLASLAARRQNLNLEKWLTDRLSKEGFPFYGACIDFLEKKCAIEMARQSRANVIPTLQLSVEVIRIFFKVLTERPLPPAETAKLSKLSQLYAQLYPQLNDNRVPMEKKPNGGEAGEGERNYPDEVEEMVRLYFERLYTKDITAARFASVLKACRSSNDPRQASFFACATHTLLDESRFFSQYPESELLATGELLGMLIELHLISYSHLRGTLKLILDALKHPIGSKMFNFGVQALTQFRNRLSEWPQYTLLLSKIEGLRNYPVIVEAIATTLKQLAQKDPEGKMAASETGGEANERTSETSAANTTLLQSSTRQAYEIPPEKTQERVSFLINNLSVGNLKSKSSELKDLLQPPNYGWFSHYLVVRRVSIEPNNHELYSSLLDELDLQGLNDAIIEETYANINVLLQSDNIVNSSSDKNLLKNLGTWLGRLTIAKNKPIRYKDLSFKDLLISAYEKNRLTVVIPLVCKVLQHAAASKIFKPPNPWLMSTLKLLAELYWTEGLKLTMKFEIELLYKALELDLNEIEPSSVLEKYSPQASQVAAEPSAVAAPTPSASTLSAALPVPRTSSVDPNEHQASSTAVNNSEATQNPRLDVDVTPILAKLQVNPAVAQLMMQHPVIKSIIYAGISEAFTEVVPSIITTSANIAALTTKEMILKDFATEPDESCVQRAAHAMVQPLASNLAVVTCKEPLCNGITSILRFNLTKQGLPEQLADEIANTIANENIELMCVYIEQLTQAKALENVDRQLTPAYANRATFKKQVNRSQFFDVLSLTVAPHSVQMPDLLRPTHGITPEHLRLYENFGQGSYMAVQQQQQRPLQPQPPQPISPLHFHPEAQQQPPLPQTPQQFIAPDSPMAANGARLLTAKLEQMLLELDRLIRQCGISDIAQLPPNHDICLLIRQIPLLASQSTTPRRTMITFVEKVVFMFYQSSTSFALEIYTMFLQSLFEVSGEVTKETLSWLIYADDERKYNPPAIAMLIRYELLPLEEYDVQLAKLINAKADSVIEFAAGLMRLCLLSPNPTSCLEDHILTVSSLVNLAKNDEAPASVTALIDDLRKAMEAPYSDIKHDRLDCLELRMLFAEWARLCQHPMAVKDIRNTIIEAIMGRINDEEEDACFIFRLYTEACVNQYLTSRITTTIHHRRMIHLIDSYTKLVSAMIAESVSFDKLKLLNHALSVIILILSHHHQSKGIHFNQKPFLRLLFSLFHEVNKINLKEVDRSVVIIFSDALYTLQPSNFPGFAFSWLQLIASRTFLPQLLVGNDKVGWKLCQKLVEALLKFLGPLLDSKELSRGTRIFYRGTLRALVILLHDFPEFVCHNYLLFAQTIPYSCVQLRNLILSAFPRTMHLPDPFTPDLKLSLLHECTEDPTYDDSYSHRLLSSDFRAKIDEFIQDKGQYSGFYKVLENEIELEDKLCRSDVLSMFVIYIGAKVASLKLKTEENPAIFAYEHLLSKLGSAGRYTVLNAISDNLRYPNSHTLFFSSSLLYLFTKQSEAVKEQITRVLLERLIVNRPHPWGLLATFIELIKNPNFWKHDFIRCSPDIERLFDNVSRSIKQTVVATN</sequence>
<dbReference type="InterPro" id="IPR024557">
    <property type="entry name" value="CNOT1_dom_4"/>
</dbReference>
<evidence type="ECO:0000256" key="4">
    <source>
        <dbReference type="ARBA" id="ARBA00023163"/>
    </source>
</evidence>
<evidence type="ECO:0000259" key="11">
    <source>
        <dbReference type="Pfam" id="PF16415"/>
    </source>
</evidence>
<dbReference type="GeneID" id="35439811"/>
<feature type="domain" description="CCR4-Not complex component Not1 C-terminal" evidence="9">
    <location>
        <begin position="1519"/>
        <end position="1860"/>
    </location>
</feature>
<feature type="domain" description="CCR4-NOT transcription complex subunit 1 TTP binding" evidence="12">
    <location>
        <begin position="426"/>
        <end position="590"/>
    </location>
</feature>
<evidence type="ECO:0000256" key="1">
    <source>
        <dbReference type="ARBA" id="ARBA00004123"/>
    </source>
</evidence>
<dbReference type="InterPro" id="IPR055454">
    <property type="entry name" value="CNOT1-like_NOT1_connector"/>
</dbReference>
<dbReference type="GO" id="GO:0005634">
    <property type="term" value="C:nucleus"/>
    <property type="evidence" value="ECO:0007669"/>
    <property type="project" value="UniProtKB-SubCell"/>
</dbReference>
<feature type="region of interest" description="Disordered" evidence="8">
    <location>
        <begin position="874"/>
        <end position="899"/>
    </location>
</feature>
<evidence type="ECO:0000313" key="16">
    <source>
        <dbReference type="Proteomes" id="UP000242254"/>
    </source>
</evidence>
<dbReference type="Gene3D" id="1.25.40.840">
    <property type="entry name" value="CCR4-NOT transcription complex subunit 1 TTP binding domain"/>
    <property type="match status" value="1"/>
</dbReference>
<evidence type="ECO:0000313" key="15">
    <source>
        <dbReference type="EMBL" id="PHZ11979.1"/>
    </source>
</evidence>
<dbReference type="Pfam" id="PF16415">
    <property type="entry name" value="CNOT1_CAF1_bind"/>
    <property type="match status" value="1"/>
</dbReference>
<dbReference type="InterPro" id="IPR032193">
    <property type="entry name" value="CNOT1_TTP_bind"/>
</dbReference>
<evidence type="ECO:0000259" key="14">
    <source>
        <dbReference type="Pfam" id="PF25097"/>
    </source>
</evidence>
<dbReference type="Pfam" id="PF25097">
    <property type="entry name" value="ARM_Cnot1"/>
    <property type="match status" value="1"/>
</dbReference>
<dbReference type="Pfam" id="PF04054">
    <property type="entry name" value="Not1"/>
    <property type="match status" value="1"/>
</dbReference>
<evidence type="ECO:0000256" key="8">
    <source>
        <dbReference type="SAM" id="MobiDB-lite"/>
    </source>
</evidence>
<dbReference type="PANTHER" id="PTHR13162:SF8">
    <property type="entry name" value="CCR4-NOT TRANSCRIPTION COMPLEX SUBUNIT 1"/>
    <property type="match status" value="1"/>
</dbReference>
<evidence type="ECO:0000256" key="2">
    <source>
        <dbReference type="ARBA" id="ARBA00022491"/>
    </source>
</evidence>
<keyword evidence="2" id="KW-0678">Repressor</keyword>
<evidence type="ECO:0000256" key="5">
    <source>
        <dbReference type="ARBA" id="ARBA00023242"/>
    </source>
</evidence>
<dbReference type="Proteomes" id="UP000242254">
    <property type="component" value="Unassembled WGS sequence"/>
</dbReference>
<feature type="region of interest" description="Disordered" evidence="8">
    <location>
        <begin position="591"/>
        <end position="616"/>
    </location>
</feature>
<dbReference type="Pfam" id="PF12842">
    <property type="entry name" value="DUF3819"/>
    <property type="match status" value="1"/>
</dbReference>
<reference evidence="15 16" key="1">
    <citation type="journal article" date="2016" name="Proc. Natl. Acad. Sci. U.S.A.">
        <title>Lipid metabolic changes in an early divergent fungus govern the establishment of a mutualistic symbiosis with endobacteria.</title>
        <authorList>
            <person name="Lastovetsky O.A."/>
            <person name="Gaspar M.L."/>
            <person name="Mondo S.J."/>
            <person name="LaButti K.M."/>
            <person name="Sandor L."/>
            <person name="Grigoriev I.V."/>
            <person name="Henry S.A."/>
            <person name="Pawlowska T.E."/>
        </authorList>
    </citation>
    <scope>NUCLEOTIDE SEQUENCE [LARGE SCALE GENOMIC DNA]</scope>
    <source>
        <strain evidence="15 16">ATCC 52813</strain>
    </source>
</reference>
<dbReference type="InterPro" id="IPR007196">
    <property type="entry name" value="CCR4-Not_Not1_C"/>
</dbReference>
<keyword evidence="16" id="KW-1185">Reference proteome</keyword>
<feature type="domain" description="CCR4-NOT transcription complex subunit 1 CAF1-binding" evidence="11">
    <location>
        <begin position="628"/>
        <end position="848"/>
    </location>
</feature>
<dbReference type="CDD" id="cd20710">
    <property type="entry name" value="NOT1_connector"/>
    <property type="match status" value="1"/>
</dbReference>
<evidence type="ECO:0000256" key="3">
    <source>
        <dbReference type="ARBA" id="ARBA00023015"/>
    </source>
</evidence>
<keyword evidence="3" id="KW-0805">Transcription regulation</keyword>